<dbReference type="Proteomes" id="UP000673447">
    <property type="component" value="Unassembled WGS sequence"/>
</dbReference>
<protein>
    <recommendedName>
        <fullName evidence="5">Secreted protein</fullName>
    </recommendedName>
</protein>
<reference evidence="3" key="2">
    <citation type="submission" date="2021-03" db="EMBL/GenBank/DDBJ databases">
        <authorList>
            <person name="Cao W."/>
        </authorList>
    </citation>
    <scope>NUCLEOTIDE SEQUENCE</scope>
    <source>
        <strain evidence="3">110414</strain>
    </source>
</reference>
<feature type="chain" id="PRO_5037740075" description="Secreted protein" evidence="2">
    <location>
        <begin position="21"/>
        <end position="194"/>
    </location>
</feature>
<keyword evidence="4" id="KW-1185">Reference proteome</keyword>
<keyword evidence="2" id="KW-0732">Signal</keyword>
<dbReference type="AlphaFoldDB" id="A0A940WWD4"/>
<feature type="compositionally biased region" description="Low complexity" evidence="1">
    <location>
        <begin position="177"/>
        <end position="194"/>
    </location>
</feature>
<reference evidence="3" key="1">
    <citation type="journal article" date="2016" name="Int. J. Syst. Evol. Microbiol.">
        <title>Pseudoxanthomonas helianthi sp. nov., isolated from roots of Jerusalem artichoke (Helianthus tuberosus).</title>
        <authorList>
            <person name="Kittiwongwattana C."/>
            <person name="Thawai C."/>
        </authorList>
    </citation>
    <scope>NUCLEOTIDE SEQUENCE</scope>
    <source>
        <strain evidence="3">110414</strain>
    </source>
</reference>
<gene>
    <name evidence="3" type="ORF">J5837_00785</name>
</gene>
<evidence type="ECO:0000313" key="3">
    <source>
        <dbReference type="EMBL" id="MBP3982943.1"/>
    </source>
</evidence>
<dbReference type="EMBL" id="JAGKTC010000001">
    <property type="protein sequence ID" value="MBP3982943.1"/>
    <property type="molecule type" value="Genomic_DNA"/>
</dbReference>
<evidence type="ECO:0000313" key="4">
    <source>
        <dbReference type="Proteomes" id="UP000673447"/>
    </source>
</evidence>
<comment type="caution">
    <text evidence="3">The sequence shown here is derived from an EMBL/GenBank/DDBJ whole genome shotgun (WGS) entry which is preliminary data.</text>
</comment>
<name>A0A940WWD4_9GAMM</name>
<evidence type="ECO:0000256" key="2">
    <source>
        <dbReference type="SAM" id="SignalP"/>
    </source>
</evidence>
<evidence type="ECO:0008006" key="5">
    <source>
        <dbReference type="Google" id="ProtNLM"/>
    </source>
</evidence>
<accession>A0A940WWD4</accession>
<dbReference type="RefSeq" id="WP_210534818.1">
    <property type="nucleotide sequence ID" value="NZ_JAGKTC010000001.1"/>
</dbReference>
<sequence length="194" mass="20463">MARHYLLTLSLLACATNACAEDTPKPIDLPALIECRASHADFVALGPLLEEPLKAVAAGWQPLPQANMFMSEFRLLRPIRVFGRDADRIAFTGTGVVAVLDLADPRPLAKELDLDTAYDAPEKFMAGKEVRSDDATRADGKAIIDSAVISVSNVGSHPGKTLAGCSYSQELLEEPETPAAPAGEAAPAPAQKAG</sequence>
<proteinExistence type="predicted"/>
<evidence type="ECO:0000256" key="1">
    <source>
        <dbReference type="SAM" id="MobiDB-lite"/>
    </source>
</evidence>
<organism evidence="3 4">
    <name type="scientific">Pseudoxanthomonas helianthi</name>
    <dbReference type="NCBI Taxonomy" id="1453541"/>
    <lineage>
        <taxon>Bacteria</taxon>
        <taxon>Pseudomonadati</taxon>
        <taxon>Pseudomonadota</taxon>
        <taxon>Gammaproteobacteria</taxon>
        <taxon>Lysobacterales</taxon>
        <taxon>Lysobacteraceae</taxon>
        <taxon>Pseudoxanthomonas</taxon>
    </lineage>
</organism>
<feature type="region of interest" description="Disordered" evidence="1">
    <location>
        <begin position="169"/>
        <end position="194"/>
    </location>
</feature>
<feature type="signal peptide" evidence="2">
    <location>
        <begin position="1"/>
        <end position="20"/>
    </location>
</feature>